<evidence type="ECO:0000256" key="2">
    <source>
        <dbReference type="ARBA" id="ARBA00003717"/>
    </source>
</evidence>
<comment type="subunit">
    <text evidence="9 11">Homodimer. Heterotetramer of two MnmE and two MnmG subunits.</text>
</comment>
<dbReference type="Pfam" id="PF13932">
    <property type="entry name" value="SAM_GIDA_C"/>
    <property type="match status" value="1"/>
</dbReference>
<dbReference type="SMART" id="SM01228">
    <property type="entry name" value="GIDA_assoc_3"/>
    <property type="match status" value="1"/>
</dbReference>
<dbReference type="Gene3D" id="1.10.150.570">
    <property type="entry name" value="GidA associated domain, C-terminal subdomain"/>
    <property type="match status" value="1"/>
</dbReference>
<feature type="domain" description="tRNA uridine 5-carboxymethylaminomethyl modification enzyme C-terminal subdomain" evidence="12">
    <location>
        <begin position="579"/>
        <end position="650"/>
    </location>
</feature>
<dbReference type="GO" id="GO:0005829">
    <property type="term" value="C:cytosol"/>
    <property type="evidence" value="ECO:0007669"/>
    <property type="project" value="TreeGrafter"/>
</dbReference>
<evidence type="ECO:0000256" key="10">
    <source>
        <dbReference type="ARBA" id="ARBA00031800"/>
    </source>
</evidence>
<dbReference type="FunFam" id="3.50.50.60:FF:000002">
    <property type="entry name" value="tRNA uridine 5-carboxymethylaminomethyl modification enzyme MnmG"/>
    <property type="match status" value="1"/>
</dbReference>
<dbReference type="InterPro" id="IPR036188">
    <property type="entry name" value="FAD/NAD-bd_sf"/>
</dbReference>
<dbReference type="SUPFAM" id="SSF51905">
    <property type="entry name" value="FAD/NAD(P)-binding domain"/>
    <property type="match status" value="1"/>
</dbReference>
<evidence type="ECO:0000256" key="4">
    <source>
        <dbReference type="ARBA" id="ARBA00020461"/>
    </source>
</evidence>
<dbReference type="PANTHER" id="PTHR11806:SF0">
    <property type="entry name" value="PROTEIN MTO1 HOMOLOG, MITOCHONDRIAL"/>
    <property type="match status" value="1"/>
</dbReference>
<dbReference type="AlphaFoldDB" id="A0A518BJK4"/>
<keyword evidence="6 11" id="KW-0819">tRNA processing</keyword>
<comment type="subcellular location">
    <subcellularLocation>
        <location evidence="11">Cytoplasm</location>
    </subcellularLocation>
</comment>
<gene>
    <name evidence="11 13" type="primary">mnmG</name>
    <name evidence="11" type="synonym">gidA</name>
    <name evidence="13" type="ORF">Pla133_22340</name>
</gene>
<keyword evidence="7 11" id="KW-0274">FAD</keyword>
<dbReference type="InterPro" id="IPR047001">
    <property type="entry name" value="MnmG_C_subdom"/>
</dbReference>
<evidence type="ECO:0000256" key="7">
    <source>
        <dbReference type="ARBA" id="ARBA00022827"/>
    </source>
</evidence>
<comment type="similarity">
    <text evidence="3 11">Belongs to the MnmG family.</text>
</comment>
<dbReference type="Pfam" id="PF21680">
    <property type="entry name" value="GIDA_C_1st"/>
    <property type="match status" value="1"/>
</dbReference>
<dbReference type="InterPro" id="IPR049312">
    <property type="entry name" value="GIDA_C_N"/>
</dbReference>
<evidence type="ECO:0000256" key="11">
    <source>
        <dbReference type="HAMAP-Rule" id="MF_00129"/>
    </source>
</evidence>
<dbReference type="PRINTS" id="PR00411">
    <property type="entry name" value="PNDRDTASEI"/>
</dbReference>
<feature type="binding site" evidence="11">
    <location>
        <begin position="321"/>
        <end position="335"/>
    </location>
    <ligand>
        <name>NAD(+)</name>
        <dbReference type="ChEBI" id="CHEBI:57540"/>
    </ligand>
</feature>
<organism evidence="13 14">
    <name type="scientific">Engelhardtia mirabilis</name>
    <dbReference type="NCBI Taxonomy" id="2528011"/>
    <lineage>
        <taxon>Bacteria</taxon>
        <taxon>Pseudomonadati</taxon>
        <taxon>Planctomycetota</taxon>
        <taxon>Planctomycetia</taxon>
        <taxon>Planctomycetia incertae sedis</taxon>
        <taxon>Engelhardtia</taxon>
    </lineage>
</organism>
<dbReference type="GO" id="GO:0050660">
    <property type="term" value="F:flavin adenine dinucleotide binding"/>
    <property type="evidence" value="ECO:0007669"/>
    <property type="project" value="UniProtKB-UniRule"/>
</dbReference>
<keyword evidence="14" id="KW-1185">Reference proteome</keyword>
<keyword evidence="5 11" id="KW-0285">Flavoprotein</keyword>
<dbReference type="HAMAP" id="MF_00129">
    <property type="entry name" value="MnmG_GidA"/>
    <property type="match status" value="1"/>
</dbReference>
<dbReference type="InterPro" id="IPR020595">
    <property type="entry name" value="MnmG-rel_CS"/>
</dbReference>
<dbReference type="EMBL" id="CP036287">
    <property type="protein sequence ID" value="QDU67156.1"/>
    <property type="molecule type" value="Genomic_DNA"/>
</dbReference>
<dbReference type="GO" id="GO:0002098">
    <property type="term" value="P:tRNA wobble uridine modification"/>
    <property type="evidence" value="ECO:0007669"/>
    <property type="project" value="InterPro"/>
</dbReference>
<dbReference type="KEGG" id="pbap:Pla133_22340"/>
<reference evidence="13 14" key="1">
    <citation type="submission" date="2019-02" db="EMBL/GenBank/DDBJ databases">
        <title>Deep-cultivation of Planctomycetes and their phenomic and genomic characterization uncovers novel biology.</title>
        <authorList>
            <person name="Wiegand S."/>
            <person name="Jogler M."/>
            <person name="Boedeker C."/>
            <person name="Pinto D."/>
            <person name="Vollmers J."/>
            <person name="Rivas-Marin E."/>
            <person name="Kohn T."/>
            <person name="Peeters S.H."/>
            <person name="Heuer A."/>
            <person name="Rast P."/>
            <person name="Oberbeckmann S."/>
            <person name="Bunk B."/>
            <person name="Jeske O."/>
            <person name="Meyerdierks A."/>
            <person name="Storesund J.E."/>
            <person name="Kallscheuer N."/>
            <person name="Luecker S."/>
            <person name="Lage O.M."/>
            <person name="Pohl T."/>
            <person name="Merkel B.J."/>
            <person name="Hornburger P."/>
            <person name="Mueller R.-W."/>
            <person name="Bruemmer F."/>
            <person name="Labrenz M."/>
            <person name="Spormann A.M."/>
            <person name="Op den Camp H."/>
            <person name="Overmann J."/>
            <person name="Amann R."/>
            <person name="Jetten M.S.M."/>
            <person name="Mascher T."/>
            <person name="Medema M.H."/>
            <person name="Devos D.P."/>
            <person name="Kaster A.-K."/>
            <person name="Ovreas L."/>
            <person name="Rohde M."/>
            <person name="Galperin M.Y."/>
            <person name="Jogler C."/>
        </authorList>
    </citation>
    <scope>NUCLEOTIDE SEQUENCE [LARGE SCALE GENOMIC DNA]</scope>
    <source>
        <strain evidence="13 14">Pla133</strain>
    </source>
</reference>
<protein>
    <recommendedName>
        <fullName evidence="4 11">tRNA uridine 5-carboxymethylaminomethyl modification enzyme MnmG</fullName>
    </recommendedName>
    <alternativeName>
        <fullName evidence="10 11">Glucose-inhibited division protein A</fullName>
    </alternativeName>
</protein>
<comment type="function">
    <text evidence="2 11">NAD-binding protein involved in the addition of a carboxymethylaminomethyl (cmnm) group at the wobble position (U34) of certain tRNAs, forming tRNA-cmnm(5)s(2)U34.</text>
</comment>
<comment type="caution">
    <text evidence="11">Lacks conserved residue(s) required for the propagation of feature annotation.</text>
</comment>
<dbReference type="Pfam" id="PF01134">
    <property type="entry name" value="GIDA"/>
    <property type="match status" value="1"/>
</dbReference>
<dbReference type="PROSITE" id="PS01280">
    <property type="entry name" value="GIDA_1"/>
    <property type="match status" value="1"/>
</dbReference>
<dbReference type="PROSITE" id="PS01281">
    <property type="entry name" value="GIDA_2"/>
    <property type="match status" value="1"/>
</dbReference>
<dbReference type="NCBIfam" id="TIGR00136">
    <property type="entry name" value="mnmG_gidA"/>
    <property type="match status" value="1"/>
</dbReference>
<evidence type="ECO:0000313" key="14">
    <source>
        <dbReference type="Proteomes" id="UP000316921"/>
    </source>
</evidence>
<dbReference type="Proteomes" id="UP000316921">
    <property type="component" value="Chromosome"/>
</dbReference>
<evidence type="ECO:0000256" key="1">
    <source>
        <dbReference type="ARBA" id="ARBA00001974"/>
    </source>
</evidence>
<evidence type="ECO:0000256" key="9">
    <source>
        <dbReference type="ARBA" id="ARBA00025948"/>
    </source>
</evidence>
<evidence type="ECO:0000259" key="12">
    <source>
        <dbReference type="SMART" id="SM01228"/>
    </source>
</evidence>
<evidence type="ECO:0000256" key="5">
    <source>
        <dbReference type="ARBA" id="ARBA00022630"/>
    </source>
</evidence>
<sequence>MRPDLRLAPLLSPAAGGLNVGLAKAPMILDEPDRLHPHPAPTPDPERRFDVLVVGGGHAGVEAGLAAARLGARTALLTFRADRVGEMSCNPAIGGLGKGQLAREIDALGGAMGLATDRTGIQFRMLNTAKGYAVQAPRAQSDRHRYREDVTAQVLAADGLELIESGVEDLLIEGPAHAPRVVGVRTTAGVELRAAATVLTTGTFLSAVMHTGAEQTDGGRVGEAAAKGISKDLRALGLALGRLKTGTPPRLAREGIAWERLDEQWGDPQPQPFSFRTDAAGFPALPQIACHVTWTNERTHATIRDNVHLAPMYAGRIAGVGPRYCPSVEDKVMRFPDRDRHQIFLEPEGLDTDVVYVNGVSTSLPGPIQEQFLRTIDGLEGARFLRHGYAVEYDFVQPSQLDPTLHCRDVPGLFLAGQINGTSGYEEAGAQGLLAGANAALWGADRAAFVLGRHEAYCGVLVDDLTVTNPTEPYRMFSSRAEYRLMLRQDNADRRLVPRAAAIGLVDSEARARVARREARIAEAVTLLGRLREPDGKRKSLAEVLLRPGRTLDDLAAGAPELAALELTRDLTIAVEADVKYAGYVDRAVADVERARRQESTEIPGELDLGALVGLRNEAREKLQQMRPRTLGAAGRIAGINPPDVALLAIHVERYRRARAESAG</sequence>
<dbReference type="Gene3D" id="1.10.10.1800">
    <property type="entry name" value="tRNA uridine 5-carboxymethylaminomethyl modification enzyme MnmG/GidA"/>
    <property type="match status" value="1"/>
</dbReference>
<evidence type="ECO:0000256" key="3">
    <source>
        <dbReference type="ARBA" id="ARBA00007653"/>
    </source>
</evidence>
<proteinExistence type="inferred from homology"/>
<evidence type="ECO:0000256" key="6">
    <source>
        <dbReference type="ARBA" id="ARBA00022694"/>
    </source>
</evidence>
<dbReference type="InterPro" id="IPR026904">
    <property type="entry name" value="MnmG_C"/>
</dbReference>
<feature type="binding site" evidence="11">
    <location>
        <begin position="55"/>
        <end position="60"/>
    </location>
    <ligand>
        <name>FAD</name>
        <dbReference type="ChEBI" id="CHEBI:57692"/>
    </ligand>
</feature>
<dbReference type="InterPro" id="IPR004416">
    <property type="entry name" value="MnmG"/>
</dbReference>
<evidence type="ECO:0000313" key="13">
    <source>
        <dbReference type="EMBL" id="QDU67156.1"/>
    </source>
</evidence>
<dbReference type="InterPro" id="IPR002218">
    <property type="entry name" value="MnmG-rel"/>
</dbReference>
<dbReference type="InterPro" id="IPR040131">
    <property type="entry name" value="MnmG_N"/>
</dbReference>
<keyword evidence="11" id="KW-0963">Cytoplasm</keyword>
<keyword evidence="8 11" id="KW-0520">NAD</keyword>
<dbReference type="InterPro" id="IPR044920">
    <property type="entry name" value="MnmG_C_subdom_sf"/>
</dbReference>
<name>A0A518BJK4_9BACT</name>
<dbReference type="GO" id="GO:0030488">
    <property type="term" value="P:tRNA methylation"/>
    <property type="evidence" value="ECO:0007669"/>
    <property type="project" value="TreeGrafter"/>
</dbReference>
<evidence type="ECO:0000256" key="8">
    <source>
        <dbReference type="ARBA" id="ARBA00023027"/>
    </source>
</evidence>
<comment type="cofactor">
    <cofactor evidence="1 11">
        <name>FAD</name>
        <dbReference type="ChEBI" id="CHEBI:57692"/>
    </cofactor>
</comment>
<dbReference type="Gene3D" id="3.50.50.60">
    <property type="entry name" value="FAD/NAD(P)-binding domain"/>
    <property type="match status" value="2"/>
</dbReference>
<dbReference type="PANTHER" id="PTHR11806">
    <property type="entry name" value="GLUCOSE INHIBITED DIVISION PROTEIN A"/>
    <property type="match status" value="1"/>
</dbReference>
<accession>A0A518BJK4</accession>